<feature type="transmembrane region" description="Helical" evidence="9">
    <location>
        <begin position="455"/>
        <end position="477"/>
    </location>
</feature>
<evidence type="ECO:0000256" key="1">
    <source>
        <dbReference type="ARBA" id="ARBA00004141"/>
    </source>
</evidence>
<dbReference type="Pfam" id="PF03169">
    <property type="entry name" value="OPT"/>
    <property type="match status" value="1"/>
</dbReference>
<gene>
    <name evidence="10" type="primary">OPT7</name>
    <name evidence="10" type="ORF">CR513_51869</name>
</gene>
<accession>A0A371ESX7</accession>
<keyword evidence="11" id="KW-1185">Reference proteome</keyword>
<dbReference type="OrthoDB" id="9986677at2759"/>
<feature type="transmembrane region" description="Helical" evidence="9">
    <location>
        <begin position="285"/>
        <end position="309"/>
    </location>
</feature>
<proteinExistence type="inferred from homology"/>
<feature type="transmembrane region" description="Helical" evidence="9">
    <location>
        <begin position="355"/>
        <end position="382"/>
    </location>
</feature>
<dbReference type="EMBL" id="QJKJ01012278">
    <property type="protein sequence ID" value="RDX69066.1"/>
    <property type="molecule type" value="Genomic_DNA"/>
</dbReference>
<dbReference type="AlphaFoldDB" id="A0A371ESX7"/>
<comment type="similarity">
    <text evidence="2">Belongs to the oligopeptide OPT transporter (TC 2.A.67.1) family.</text>
</comment>
<evidence type="ECO:0000256" key="7">
    <source>
        <dbReference type="ARBA" id="ARBA00022989"/>
    </source>
</evidence>
<evidence type="ECO:0000256" key="4">
    <source>
        <dbReference type="ARBA" id="ARBA00022692"/>
    </source>
</evidence>
<feature type="transmembrane region" description="Helical" evidence="9">
    <location>
        <begin position="258"/>
        <end position="278"/>
    </location>
</feature>
<protein>
    <submittedName>
        <fullName evidence="10">Oligopeptide transporter 7</fullName>
    </submittedName>
</protein>
<evidence type="ECO:0000313" key="10">
    <source>
        <dbReference type="EMBL" id="RDX69066.1"/>
    </source>
</evidence>
<feature type="transmembrane region" description="Helical" evidence="9">
    <location>
        <begin position="78"/>
        <end position="98"/>
    </location>
</feature>
<keyword evidence="8 9" id="KW-0472">Membrane</keyword>
<dbReference type="PANTHER" id="PTHR22601">
    <property type="entry name" value="ISP4 LIKE PROTEIN"/>
    <property type="match status" value="1"/>
</dbReference>
<dbReference type="Proteomes" id="UP000257109">
    <property type="component" value="Unassembled WGS sequence"/>
</dbReference>
<feature type="transmembrane region" description="Helical" evidence="9">
    <location>
        <begin position="541"/>
        <end position="563"/>
    </location>
</feature>
<keyword evidence="4 9" id="KW-0812">Transmembrane</keyword>
<evidence type="ECO:0000256" key="2">
    <source>
        <dbReference type="ARBA" id="ARBA00005484"/>
    </source>
</evidence>
<feature type="transmembrane region" description="Helical" evidence="9">
    <location>
        <begin position="429"/>
        <end position="449"/>
    </location>
</feature>
<feature type="transmembrane region" description="Helical" evidence="9">
    <location>
        <begin position="47"/>
        <end position="66"/>
    </location>
</feature>
<dbReference type="GO" id="GO:0015031">
    <property type="term" value="P:protein transport"/>
    <property type="evidence" value="ECO:0007669"/>
    <property type="project" value="UniProtKB-KW"/>
</dbReference>
<evidence type="ECO:0000256" key="6">
    <source>
        <dbReference type="ARBA" id="ARBA00022927"/>
    </source>
</evidence>
<evidence type="ECO:0000256" key="8">
    <source>
        <dbReference type="ARBA" id="ARBA00023136"/>
    </source>
</evidence>
<dbReference type="GO" id="GO:0016020">
    <property type="term" value="C:membrane"/>
    <property type="evidence" value="ECO:0007669"/>
    <property type="project" value="UniProtKB-SubCell"/>
</dbReference>
<feature type="transmembrane region" description="Helical" evidence="9">
    <location>
        <begin position="119"/>
        <end position="140"/>
    </location>
</feature>
<feature type="transmembrane region" description="Helical" evidence="9">
    <location>
        <begin position="608"/>
        <end position="628"/>
    </location>
</feature>
<evidence type="ECO:0000256" key="5">
    <source>
        <dbReference type="ARBA" id="ARBA00022856"/>
    </source>
</evidence>
<evidence type="ECO:0000256" key="3">
    <source>
        <dbReference type="ARBA" id="ARBA00022448"/>
    </source>
</evidence>
<keyword evidence="6" id="KW-0653">Protein transport</keyword>
<keyword evidence="5" id="KW-0571">Peptide transport</keyword>
<keyword evidence="7 9" id="KW-1133">Transmembrane helix</keyword>
<dbReference type="NCBIfam" id="TIGR00727">
    <property type="entry name" value="ISP4_OPT"/>
    <property type="match status" value="1"/>
</dbReference>
<comment type="caution">
    <text evidence="10">The sequence shown here is derived from an EMBL/GenBank/DDBJ whole genome shotgun (WGS) entry which is preliminary data.</text>
</comment>
<feature type="transmembrane region" description="Helical" evidence="9">
    <location>
        <begin position="152"/>
        <end position="172"/>
    </location>
</feature>
<sequence>MASDQEIISEPLLQNEHGCEDSPIEQVALTVPVNDDPSLPVLTFRTWFLGTLACALLSFLNQFFWYRREPLSVTAISAQIAVVPVGHLMAATVTERVFMKGTRWEFTLNPGKFNVKEHVLITIFANSGAASVYAIHFVSIVKVFYGREISMFVGWLVVLSTHLLGFSWAGLFRRYLVEPAAMWWPQNLVQVSLFRVLHEKEERPKGGLTRNQFFLITFVCSFAYYVLPGHLFPMLTSLSWICWMFPTSVIAQQLGSGLRGLGVGVVGFDWSSVCAYLGSPLASPWFATVNIAAGFVIFIYVLTPISYWLNIYKARRFPIFSDDLFMSSGKKYNISNILDSNFHLDLEAYEREGPLYFSINFAMAYGFAFACLTATLVHVLLFHGRCKFHAFISLKIREILQLSKSAFQEKKIDIHTKLMRKYYKQVPEWWFVCILLFNIMTIIFMCEYYDNQLQLPWWGVVLACGVAILYTLPIGVIKATTNQAPALNVITEYIIGYIYPGYPIANILFKVYGNGSVKQGISFLEDFKLGHYMKIPPRAMFMAQILGTTISALVHSVTAWWLMNTIPNICDRELLPAGSPWTCPSDHVFYDASVIMGLIGPRRIFGDLGHYLAINWFFLAGVIVPILVWLTHKAFPNKQWIRLVNIPVILTGVAQMPPGTPVNYTSWVLVGFASGFIAYRYNRGWWSRHNYVLSGGLDAGLAFMGVLLYICLGMEQINLKWWGSDPDGCPLASCPTAHGIRIEGCPLS</sequence>
<feature type="transmembrane region" description="Helical" evidence="9">
    <location>
        <begin position="213"/>
        <end position="246"/>
    </location>
</feature>
<feature type="transmembrane region" description="Helical" evidence="9">
    <location>
        <begin position="662"/>
        <end position="679"/>
    </location>
</feature>
<organism evidence="10 11">
    <name type="scientific">Mucuna pruriens</name>
    <name type="common">Velvet bean</name>
    <name type="synonym">Dolichos pruriens</name>
    <dbReference type="NCBI Taxonomy" id="157652"/>
    <lineage>
        <taxon>Eukaryota</taxon>
        <taxon>Viridiplantae</taxon>
        <taxon>Streptophyta</taxon>
        <taxon>Embryophyta</taxon>
        <taxon>Tracheophyta</taxon>
        <taxon>Spermatophyta</taxon>
        <taxon>Magnoliopsida</taxon>
        <taxon>eudicotyledons</taxon>
        <taxon>Gunneridae</taxon>
        <taxon>Pentapetalae</taxon>
        <taxon>rosids</taxon>
        <taxon>fabids</taxon>
        <taxon>Fabales</taxon>
        <taxon>Fabaceae</taxon>
        <taxon>Papilionoideae</taxon>
        <taxon>50 kb inversion clade</taxon>
        <taxon>NPAAA clade</taxon>
        <taxon>indigoferoid/millettioid clade</taxon>
        <taxon>Phaseoleae</taxon>
        <taxon>Mucuna</taxon>
    </lineage>
</organism>
<evidence type="ECO:0000256" key="9">
    <source>
        <dbReference type="SAM" id="Phobius"/>
    </source>
</evidence>
<dbReference type="InterPro" id="IPR004813">
    <property type="entry name" value="OPT"/>
</dbReference>
<comment type="subcellular location">
    <subcellularLocation>
        <location evidence="1">Membrane</location>
        <topology evidence="1">Multi-pass membrane protein</topology>
    </subcellularLocation>
</comment>
<dbReference type="GO" id="GO:0035673">
    <property type="term" value="F:oligopeptide transmembrane transporter activity"/>
    <property type="evidence" value="ECO:0007669"/>
    <property type="project" value="InterPro"/>
</dbReference>
<evidence type="ECO:0000313" key="11">
    <source>
        <dbReference type="Proteomes" id="UP000257109"/>
    </source>
</evidence>
<keyword evidence="3" id="KW-0813">Transport</keyword>
<dbReference type="NCBIfam" id="TIGR00728">
    <property type="entry name" value="OPT_sfam"/>
    <property type="match status" value="1"/>
</dbReference>
<feature type="non-terminal residue" evidence="10">
    <location>
        <position position="1"/>
    </location>
</feature>
<dbReference type="InterPro" id="IPR004648">
    <property type="entry name" value="Oligpept_transpt"/>
</dbReference>
<reference evidence="10" key="1">
    <citation type="submission" date="2018-05" db="EMBL/GenBank/DDBJ databases">
        <title>Draft genome of Mucuna pruriens seed.</title>
        <authorList>
            <person name="Nnadi N.E."/>
            <person name="Vos R."/>
            <person name="Hasami M.H."/>
            <person name="Devisetty U.K."/>
            <person name="Aguiy J.C."/>
        </authorList>
    </citation>
    <scope>NUCLEOTIDE SEQUENCE [LARGE SCALE GENOMIC DNA]</scope>
    <source>
        <strain evidence="10">JCA_2017</strain>
    </source>
</reference>
<feature type="transmembrane region" description="Helical" evidence="9">
    <location>
        <begin position="691"/>
        <end position="710"/>
    </location>
</feature>
<name>A0A371ESX7_MUCPR</name>